<dbReference type="SUPFAM" id="SSF52540">
    <property type="entry name" value="P-loop containing nucleoside triphosphate hydrolases"/>
    <property type="match status" value="1"/>
</dbReference>
<dbReference type="CDD" id="cd01125">
    <property type="entry name" value="RepA_RSF1010_like"/>
    <property type="match status" value="1"/>
</dbReference>
<keyword evidence="2" id="KW-1185">Reference proteome</keyword>
<dbReference type="Gene3D" id="3.40.50.300">
    <property type="entry name" value="P-loop containing nucleotide triphosphate hydrolases"/>
    <property type="match status" value="1"/>
</dbReference>
<dbReference type="Pfam" id="PF13481">
    <property type="entry name" value="AAA_25"/>
    <property type="match status" value="1"/>
</dbReference>
<dbReference type="InterPro" id="IPR038724">
    <property type="entry name" value="RepA"/>
</dbReference>
<accession>A0A6C2U407</accession>
<evidence type="ECO:0000313" key="2">
    <source>
        <dbReference type="Proteomes" id="UP000366872"/>
    </source>
</evidence>
<dbReference type="Proteomes" id="UP000366872">
    <property type="component" value="Unassembled WGS sequence"/>
</dbReference>
<evidence type="ECO:0008006" key="3">
    <source>
        <dbReference type="Google" id="ProtNLM"/>
    </source>
</evidence>
<reference evidence="1 2" key="1">
    <citation type="submission" date="2019-04" db="EMBL/GenBank/DDBJ databases">
        <authorList>
            <person name="Van Vliet M D."/>
        </authorList>
    </citation>
    <scope>NUCLEOTIDE SEQUENCE [LARGE SCALE GENOMIC DNA]</scope>
    <source>
        <strain evidence="1 2">F1</strain>
    </source>
</reference>
<dbReference type="EMBL" id="CAAHFG010000002">
    <property type="protein sequence ID" value="VGO14762.1"/>
    <property type="molecule type" value="Genomic_DNA"/>
</dbReference>
<dbReference type="InterPro" id="IPR027417">
    <property type="entry name" value="P-loop_NTPase"/>
</dbReference>
<sequence length="736" mass="83126">MTAYDVIERKLRDGMVQGQMHGCLRDVGRLAGGYASTGAIQPMDLFQLEQLAASLSMNAKEGTDKWCEAVKFGRGQPIDWEEPQEYQRRESKELEWDSEIGGRHDTLKVVDSNWIQDEEIHEPNDWQPVNELIRYLSALFQSDDHVGYVTECWEKDGKHLPKKGCFDRTAGELIDQLQKCKGDIGAVIGDTLPEVGAWIRFNPFDGVGIKDENVSELRYALVESDTVEIPRQIALLKELELPIVTMVHSGGKSVHAVVRIEADSMDVYRKRVDFLYEVCKKNGLEIDRQNRNPSRLSRMPGILRNGKKQFLVGTNIGKLSWAEWEDWIQDLNDDLPDPEALDSVFDNLPDKSPELIAGVLRQGHKMRIAGPSKAGKSFKLNHLCIAIAEGWDWLGWQCAQGPVLYVNLELDRASCLHRFRDIYRALGREPKNVRNIDIWNLRGKAVPMDKLAPKLIRRSLKKGYKAIVIDPIYKVITGDENSAEAMSHFCNQFDKICAELGAAVIDCHHHSKGGQGAKRSADRASGSGVFARDPDALLDLIELEAEEPKKVRENRAVCEAISSYLDKHAPGWQDEIADDDAMVEKKFEPKAKKLLSHDQGEELNHIMMATRMPIRQATAWRIEATLREFAPFKPRNLWFQYPVHITEANLLNEASPAGDEAPWQKKQGVKKMSKTERVIERKNGFVQALEACSMDGPPTVTNMMEYMGLSKRTIMGRLKECGYAAPSGQIVKKEDI</sequence>
<protein>
    <recommendedName>
        <fullName evidence="3">DNA primase</fullName>
    </recommendedName>
</protein>
<name>A0A6C2U407_PONDE</name>
<evidence type="ECO:0000313" key="1">
    <source>
        <dbReference type="EMBL" id="VGO14762.1"/>
    </source>
</evidence>
<proteinExistence type="predicted"/>
<gene>
    <name evidence="1" type="ORF">PDESU_03331</name>
</gene>
<dbReference type="RefSeq" id="WP_136080391.1">
    <property type="nucleotide sequence ID" value="NZ_CAAHFG010000002.1"/>
</dbReference>
<organism evidence="1 2">
    <name type="scientific">Pontiella desulfatans</name>
    <dbReference type="NCBI Taxonomy" id="2750659"/>
    <lineage>
        <taxon>Bacteria</taxon>
        <taxon>Pseudomonadati</taxon>
        <taxon>Kiritimatiellota</taxon>
        <taxon>Kiritimatiellia</taxon>
        <taxon>Kiritimatiellales</taxon>
        <taxon>Pontiellaceae</taxon>
        <taxon>Pontiella</taxon>
    </lineage>
</organism>
<dbReference type="AlphaFoldDB" id="A0A6C2U407"/>